<evidence type="ECO:0000256" key="6">
    <source>
        <dbReference type="ARBA" id="ARBA00023136"/>
    </source>
</evidence>
<keyword evidence="3" id="KW-1003">Cell membrane</keyword>
<evidence type="ECO:0000256" key="5">
    <source>
        <dbReference type="ARBA" id="ARBA00022989"/>
    </source>
</evidence>
<evidence type="ECO:0000256" key="2">
    <source>
        <dbReference type="ARBA" id="ARBA00022448"/>
    </source>
</evidence>
<dbReference type="Gene3D" id="1.10.3720.10">
    <property type="entry name" value="MetI-like"/>
    <property type="match status" value="1"/>
</dbReference>
<dbReference type="CDD" id="cd06261">
    <property type="entry name" value="TM_PBP2"/>
    <property type="match status" value="1"/>
</dbReference>
<comment type="subcellular location">
    <subcellularLocation>
        <location evidence="1 7">Cell membrane</location>
        <topology evidence="1 7">Multi-pass membrane protein</topology>
    </subcellularLocation>
</comment>
<feature type="transmembrane region" description="Helical" evidence="7">
    <location>
        <begin position="241"/>
        <end position="267"/>
    </location>
</feature>
<gene>
    <name evidence="9" type="ORF">EH165_04540</name>
</gene>
<evidence type="ECO:0000313" key="9">
    <source>
        <dbReference type="EMBL" id="AZI57536.1"/>
    </source>
</evidence>
<evidence type="ECO:0000256" key="1">
    <source>
        <dbReference type="ARBA" id="ARBA00004651"/>
    </source>
</evidence>
<dbReference type="InterPro" id="IPR045621">
    <property type="entry name" value="BPD_transp_1_N"/>
</dbReference>
<dbReference type="OrthoDB" id="147639at2"/>
<dbReference type="RefSeq" id="WP_124798221.1">
    <property type="nucleotide sequence ID" value="NZ_CP034170.1"/>
</dbReference>
<reference evidence="9 10" key="2">
    <citation type="submission" date="2018-12" db="EMBL/GenBank/DDBJ databases">
        <title>Nakamurella antarcticus sp. nov., isolated from Antarctica South Shetland Islands soil.</title>
        <authorList>
            <person name="Peng F."/>
        </authorList>
    </citation>
    <scope>NUCLEOTIDE SEQUENCE [LARGE SCALE GENOMIC DNA]</scope>
    <source>
        <strain evidence="9 10">S14-144</strain>
    </source>
</reference>
<protein>
    <submittedName>
        <fullName evidence="9">ABC transporter permease</fullName>
    </submittedName>
</protein>
<feature type="domain" description="ABC transmembrane type-1" evidence="8">
    <location>
        <begin position="108"/>
        <end position="306"/>
    </location>
</feature>
<dbReference type="SUPFAM" id="SSF161098">
    <property type="entry name" value="MetI-like"/>
    <property type="match status" value="1"/>
</dbReference>
<keyword evidence="10" id="KW-1185">Reference proteome</keyword>
<keyword evidence="2 7" id="KW-0813">Transport</keyword>
<dbReference type="Pfam" id="PF19300">
    <property type="entry name" value="BPD_transp_1_N"/>
    <property type="match status" value="1"/>
</dbReference>
<evidence type="ECO:0000259" key="8">
    <source>
        <dbReference type="PROSITE" id="PS50928"/>
    </source>
</evidence>
<sequence length="323" mass="34252">MIGEAFTLPTPGALRWARRTAFTVIPVVIGVVLATFFLLRLVPGDPAAAILGDQASDASLAALREKMGLNSSIGAQLLDFMGQVFFHADTGNSLVFDVSSRQLIAARAGISMSLVALSVVFTAVIVVPMALLAATHRDRLLDQLIRIIPAIGLSMPIFWIGLLLVLVFAVRLGWLPVGGSVNGFASLILPALAVAITIAPPLIRSLRAQLLEVFQADFVSTLRAAGLPSRRILVRHVLRNAALPTLTLFGLNVAYLVGGTLIVEKVFAINGLGALMFEAIGNRDFPVVQGIALFSAVVVVAVTLVTDFAVHRLDPRNSRPGAQ</sequence>
<dbReference type="InterPro" id="IPR000515">
    <property type="entry name" value="MetI-like"/>
</dbReference>
<evidence type="ECO:0000256" key="7">
    <source>
        <dbReference type="RuleBase" id="RU363032"/>
    </source>
</evidence>
<dbReference type="GO" id="GO:0005886">
    <property type="term" value="C:plasma membrane"/>
    <property type="evidence" value="ECO:0007669"/>
    <property type="project" value="UniProtKB-SubCell"/>
</dbReference>
<dbReference type="KEGG" id="nak:EH165_04540"/>
<feature type="transmembrane region" description="Helical" evidence="7">
    <location>
        <begin position="184"/>
        <end position="203"/>
    </location>
</feature>
<dbReference type="PROSITE" id="PS50928">
    <property type="entry name" value="ABC_TM1"/>
    <property type="match status" value="1"/>
</dbReference>
<keyword evidence="4 7" id="KW-0812">Transmembrane</keyword>
<dbReference type="PANTHER" id="PTHR43163:SF6">
    <property type="entry name" value="DIPEPTIDE TRANSPORT SYSTEM PERMEASE PROTEIN DPPB-RELATED"/>
    <property type="match status" value="1"/>
</dbReference>
<keyword evidence="5 7" id="KW-1133">Transmembrane helix</keyword>
<feature type="transmembrane region" description="Helical" evidence="7">
    <location>
        <begin position="147"/>
        <end position="172"/>
    </location>
</feature>
<dbReference type="InterPro" id="IPR035906">
    <property type="entry name" value="MetI-like_sf"/>
</dbReference>
<dbReference type="EMBL" id="CP034170">
    <property type="protein sequence ID" value="AZI57536.1"/>
    <property type="molecule type" value="Genomic_DNA"/>
</dbReference>
<evidence type="ECO:0000256" key="3">
    <source>
        <dbReference type="ARBA" id="ARBA00022475"/>
    </source>
</evidence>
<organism evidence="9 10">
    <name type="scientific">Nakamurella antarctica</name>
    <dbReference type="NCBI Taxonomy" id="1902245"/>
    <lineage>
        <taxon>Bacteria</taxon>
        <taxon>Bacillati</taxon>
        <taxon>Actinomycetota</taxon>
        <taxon>Actinomycetes</taxon>
        <taxon>Nakamurellales</taxon>
        <taxon>Nakamurellaceae</taxon>
        <taxon>Nakamurella</taxon>
    </lineage>
</organism>
<reference evidence="9 10" key="1">
    <citation type="submission" date="2018-11" db="EMBL/GenBank/DDBJ databases">
        <authorList>
            <person name="Da X."/>
        </authorList>
    </citation>
    <scope>NUCLEOTIDE SEQUENCE [LARGE SCALE GENOMIC DNA]</scope>
    <source>
        <strain evidence="9 10">S14-144</strain>
    </source>
</reference>
<accession>A0A3G8ZU44</accession>
<comment type="similarity">
    <text evidence="7">Belongs to the binding-protein-dependent transport system permease family.</text>
</comment>
<dbReference type="GO" id="GO:0055085">
    <property type="term" value="P:transmembrane transport"/>
    <property type="evidence" value="ECO:0007669"/>
    <property type="project" value="InterPro"/>
</dbReference>
<feature type="transmembrane region" description="Helical" evidence="7">
    <location>
        <begin position="287"/>
        <end position="310"/>
    </location>
</feature>
<feature type="transmembrane region" description="Helical" evidence="7">
    <location>
        <begin position="110"/>
        <end position="135"/>
    </location>
</feature>
<dbReference type="AlphaFoldDB" id="A0A3G8ZU44"/>
<dbReference type="Pfam" id="PF00528">
    <property type="entry name" value="BPD_transp_1"/>
    <property type="match status" value="1"/>
</dbReference>
<proteinExistence type="inferred from homology"/>
<name>A0A3G8ZU44_9ACTN</name>
<feature type="transmembrane region" description="Helical" evidence="7">
    <location>
        <begin position="21"/>
        <end position="42"/>
    </location>
</feature>
<dbReference type="Proteomes" id="UP000268084">
    <property type="component" value="Chromosome"/>
</dbReference>
<dbReference type="PANTHER" id="PTHR43163">
    <property type="entry name" value="DIPEPTIDE TRANSPORT SYSTEM PERMEASE PROTEIN DPPB-RELATED"/>
    <property type="match status" value="1"/>
</dbReference>
<keyword evidence="6 7" id="KW-0472">Membrane</keyword>
<evidence type="ECO:0000256" key="4">
    <source>
        <dbReference type="ARBA" id="ARBA00022692"/>
    </source>
</evidence>
<evidence type="ECO:0000313" key="10">
    <source>
        <dbReference type="Proteomes" id="UP000268084"/>
    </source>
</evidence>